<name>A0AAD8A0Z2_DIPPU</name>
<protein>
    <submittedName>
        <fullName evidence="1">Uncharacterized protein</fullName>
    </submittedName>
</protein>
<dbReference type="AlphaFoldDB" id="A0AAD8A0Z2"/>
<accession>A0AAD8A0Z2</accession>
<keyword evidence="2" id="KW-1185">Reference proteome</keyword>
<reference evidence="1" key="2">
    <citation type="submission" date="2023-05" db="EMBL/GenBank/DDBJ databases">
        <authorList>
            <person name="Fouks B."/>
        </authorList>
    </citation>
    <scope>NUCLEOTIDE SEQUENCE</scope>
    <source>
        <strain evidence="1">Stay&amp;Tobe</strain>
        <tissue evidence="1">Testes</tissue>
    </source>
</reference>
<evidence type="ECO:0000313" key="1">
    <source>
        <dbReference type="EMBL" id="KAJ9590115.1"/>
    </source>
</evidence>
<proteinExistence type="predicted"/>
<gene>
    <name evidence="1" type="ORF">L9F63_016760</name>
</gene>
<dbReference type="EMBL" id="JASPKZ010004557">
    <property type="protein sequence ID" value="KAJ9590115.1"/>
    <property type="molecule type" value="Genomic_DNA"/>
</dbReference>
<feature type="non-terminal residue" evidence="1">
    <location>
        <position position="1"/>
    </location>
</feature>
<feature type="non-terminal residue" evidence="1">
    <location>
        <position position="131"/>
    </location>
</feature>
<reference evidence="1" key="1">
    <citation type="journal article" date="2023" name="IScience">
        <title>Live-bearing cockroach genome reveals convergent evolutionary mechanisms linked to viviparity in insects and beyond.</title>
        <authorList>
            <person name="Fouks B."/>
            <person name="Harrison M.C."/>
            <person name="Mikhailova A.A."/>
            <person name="Marchal E."/>
            <person name="English S."/>
            <person name="Carruthers M."/>
            <person name="Jennings E.C."/>
            <person name="Chiamaka E.L."/>
            <person name="Frigard R.A."/>
            <person name="Pippel M."/>
            <person name="Attardo G.M."/>
            <person name="Benoit J.B."/>
            <person name="Bornberg-Bauer E."/>
            <person name="Tobe S.S."/>
        </authorList>
    </citation>
    <scope>NUCLEOTIDE SEQUENCE</scope>
    <source>
        <strain evidence="1">Stay&amp;Tobe</strain>
    </source>
</reference>
<sequence>QDEIWVPVRKQVEEESIIIMDNVWRNEVQQCCDMCLITLAGAVGSVASGVIFIDYRSFAMATNIVGRLRRRHCSDIPEDFSTIESKFSRVAVGIESGRPVRKHNPCRLIYLTQQFGLKYNKNYMSLKRTQN</sequence>
<evidence type="ECO:0000313" key="2">
    <source>
        <dbReference type="Proteomes" id="UP001233999"/>
    </source>
</evidence>
<organism evidence="1 2">
    <name type="scientific">Diploptera punctata</name>
    <name type="common">Pacific beetle cockroach</name>
    <dbReference type="NCBI Taxonomy" id="6984"/>
    <lineage>
        <taxon>Eukaryota</taxon>
        <taxon>Metazoa</taxon>
        <taxon>Ecdysozoa</taxon>
        <taxon>Arthropoda</taxon>
        <taxon>Hexapoda</taxon>
        <taxon>Insecta</taxon>
        <taxon>Pterygota</taxon>
        <taxon>Neoptera</taxon>
        <taxon>Polyneoptera</taxon>
        <taxon>Dictyoptera</taxon>
        <taxon>Blattodea</taxon>
        <taxon>Blaberoidea</taxon>
        <taxon>Blaberidae</taxon>
        <taxon>Diplopterinae</taxon>
        <taxon>Diploptera</taxon>
    </lineage>
</organism>
<dbReference type="Proteomes" id="UP001233999">
    <property type="component" value="Unassembled WGS sequence"/>
</dbReference>
<comment type="caution">
    <text evidence="1">The sequence shown here is derived from an EMBL/GenBank/DDBJ whole genome shotgun (WGS) entry which is preliminary data.</text>
</comment>